<protein>
    <recommendedName>
        <fullName evidence="2">DUF7042 domain-containing protein</fullName>
    </recommendedName>
</protein>
<keyword evidence="1" id="KW-0812">Transmembrane</keyword>
<keyword evidence="1" id="KW-0472">Membrane</keyword>
<accession>A0A8S3SBG6</accession>
<proteinExistence type="predicted"/>
<dbReference type="AlphaFoldDB" id="A0A8S3SBG6"/>
<gene>
    <name evidence="3" type="ORF">MEDL_29510</name>
</gene>
<reference evidence="3" key="1">
    <citation type="submission" date="2021-03" db="EMBL/GenBank/DDBJ databases">
        <authorList>
            <person name="Bekaert M."/>
        </authorList>
    </citation>
    <scope>NUCLEOTIDE SEQUENCE</scope>
</reference>
<keyword evidence="4" id="KW-1185">Reference proteome</keyword>
<evidence type="ECO:0000259" key="2">
    <source>
        <dbReference type="Pfam" id="PF23069"/>
    </source>
</evidence>
<comment type="caution">
    <text evidence="3">The sequence shown here is derived from an EMBL/GenBank/DDBJ whole genome shotgun (WGS) entry which is preliminary data.</text>
</comment>
<dbReference type="InterPro" id="IPR055470">
    <property type="entry name" value="DUF7042"/>
</dbReference>
<evidence type="ECO:0000256" key="1">
    <source>
        <dbReference type="SAM" id="Phobius"/>
    </source>
</evidence>
<organism evidence="3 4">
    <name type="scientific">Mytilus edulis</name>
    <name type="common">Blue mussel</name>
    <dbReference type="NCBI Taxonomy" id="6550"/>
    <lineage>
        <taxon>Eukaryota</taxon>
        <taxon>Metazoa</taxon>
        <taxon>Spiralia</taxon>
        <taxon>Lophotrochozoa</taxon>
        <taxon>Mollusca</taxon>
        <taxon>Bivalvia</taxon>
        <taxon>Autobranchia</taxon>
        <taxon>Pteriomorphia</taxon>
        <taxon>Mytilida</taxon>
        <taxon>Mytiloidea</taxon>
        <taxon>Mytilidae</taxon>
        <taxon>Mytilinae</taxon>
        <taxon>Mytilus</taxon>
    </lineage>
</organism>
<sequence>MGNAQCTFPTDLRGSWISADRGTLTGTTAVTVFGTITLRAHICLEFYNLNSEKYYYHVATALDPASNDRIHVSAGASTVTHSDVCNRRTPFEVETYVMLIKDGASDASLAVKCPSDILRKFENVQFSSADGTASCSGKLDTCTDKLKMNYAYNSCSNSLTFSADGLWRCLYYTYSGSTTYLAALNMDTTLVSYQTNRIVCYTLQWHDDILNATAHPGSCLPDQTSSSVVSPGVLLTMSDSSDPEPEHGFDLVPFYVGAIALALLIIGCIGVCVNYRHYKNADKPNRVHTIKEKEMDDIYKRESTTTSDIFSYTYVGLKHLKKTANVKTAEDFYRNQKMYVDKGLLPRKVLQGKLHKPQKGQRARKQNVALTVNQNMPYVENNIHENKLIKFSERQNIYGQGRKPTKTTADPGVNDEGDIPNTVHYFNRIIPMHWK</sequence>
<dbReference type="Proteomes" id="UP000683360">
    <property type="component" value="Unassembled WGS sequence"/>
</dbReference>
<dbReference type="EMBL" id="CAJPWZ010001454">
    <property type="protein sequence ID" value="CAG2215781.1"/>
    <property type="molecule type" value="Genomic_DNA"/>
</dbReference>
<name>A0A8S3SBG6_MYTED</name>
<dbReference type="OrthoDB" id="6130069at2759"/>
<feature type="transmembrane region" description="Helical" evidence="1">
    <location>
        <begin position="254"/>
        <end position="275"/>
    </location>
</feature>
<keyword evidence="1" id="KW-1133">Transmembrane helix</keyword>
<dbReference type="Pfam" id="PF23069">
    <property type="entry name" value="DUF7042"/>
    <property type="match status" value="1"/>
</dbReference>
<evidence type="ECO:0000313" key="3">
    <source>
        <dbReference type="EMBL" id="CAG2215781.1"/>
    </source>
</evidence>
<evidence type="ECO:0000313" key="4">
    <source>
        <dbReference type="Proteomes" id="UP000683360"/>
    </source>
</evidence>
<feature type="domain" description="DUF7042" evidence="2">
    <location>
        <begin position="117"/>
        <end position="207"/>
    </location>
</feature>